<protein>
    <submittedName>
        <fullName evidence="2">Uncharacterized protein</fullName>
    </submittedName>
</protein>
<proteinExistence type="predicted"/>
<evidence type="ECO:0000313" key="2">
    <source>
        <dbReference type="EMBL" id="NDV40922.1"/>
    </source>
</evidence>
<organism evidence="2">
    <name type="scientific">Arcella intermedia</name>
    <dbReference type="NCBI Taxonomy" id="1963864"/>
    <lineage>
        <taxon>Eukaryota</taxon>
        <taxon>Amoebozoa</taxon>
        <taxon>Tubulinea</taxon>
        <taxon>Elardia</taxon>
        <taxon>Arcellinida</taxon>
        <taxon>Sphaerothecina</taxon>
        <taxon>Arcellidae</taxon>
        <taxon>Arcella</taxon>
    </lineage>
</organism>
<reference evidence="2" key="1">
    <citation type="journal article" date="2020" name="J. Eukaryot. Microbiol.">
        <title>De novo Sequencing, Assembly and Annotation of the Transcriptome for the Free-Living Testate Amoeba Arcella intermedia.</title>
        <authorList>
            <person name="Ribeiro G.M."/>
            <person name="Porfirio-Sousa A.L."/>
            <person name="Maurer-Alcala X.X."/>
            <person name="Katz L.A."/>
            <person name="Lahr D.J.G."/>
        </authorList>
    </citation>
    <scope>NUCLEOTIDE SEQUENCE</scope>
</reference>
<evidence type="ECO:0000256" key="1">
    <source>
        <dbReference type="SAM" id="MobiDB-lite"/>
    </source>
</evidence>
<feature type="region of interest" description="Disordered" evidence="1">
    <location>
        <begin position="1"/>
        <end position="22"/>
    </location>
</feature>
<name>A0A6B2LUL1_9EUKA</name>
<accession>A0A6B2LUL1</accession>
<dbReference type="AlphaFoldDB" id="A0A6B2LUL1"/>
<sequence>MKKNKKKERSKDNKGAQQPLLLPHHLLTLHPLTPEIRRKRRRHLPLLLL</sequence>
<dbReference type="EMBL" id="GIBP01011953">
    <property type="protein sequence ID" value="NDV40922.1"/>
    <property type="molecule type" value="Transcribed_RNA"/>
</dbReference>